<dbReference type="InParanoid" id="A0A0C2SQW5"/>
<proteinExistence type="predicted"/>
<sequence>MPCRVIQVMRDLLLHLVILRGESHPIAAAQAPQSNENVIERSAALVTETQQNIPHKGLDSCLSVLLSSLQKTDLLLVDAAIINRMSSLLAFDYAEIAARVRSVSDAQKLIDLIDLPLRSRCSMQGCLPGIGNFCKGTSSSAVPLFQRTSP</sequence>
<feature type="signal peptide" evidence="1">
    <location>
        <begin position="1"/>
        <end position="23"/>
    </location>
</feature>
<feature type="chain" id="PRO_5002155573" evidence="1">
    <location>
        <begin position="24"/>
        <end position="150"/>
    </location>
</feature>
<protein>
    <submittedName>
        <fullName evidence="2">Uncharacterized protein</fullName>
    </submittedName>
</protein>
<keyword evidence="3" id="KW-1185">Reference proteome</keyword>
<evidence type="ECO:0000313" key="3">
    <source>
        <dbReference type="Proteomes" id="UP000054549"/>
    </source>
</evidence>
<organism evidence="2 3">
    <name type="scientific">Amanita muscaria (strain Koide BX008)</name>
    <dbReference type="NCBI Taxonomy" id="946122"/>
    <lineage>
        <taxon>Eukaryota</taxon>
        <taxon>Fungi</taxon>
        <taxon>Dikarya</taxon>
        <taxon>Basidiomycota</taxon>
        <taxon>Agaricomycotina</taxon>
        <taxon>Agaricomycetes</taxon>
        <taxon>Agaricomycetidae</taxon>
        <taxon>Agaricales</taxon>
        <taxon>Pluteineae</taxon>
        <taxon>Amanitaceae</taxon>
        <taxon>Amanita</taxon>
    </lineage>
</organism>
<keyword evidence="1" id="KW-0732">Signal</keyword>
<reference evidence="2 3" key="1">
    <citation type="submission" date="2014-04" db="EMBL/GenBank/DDBJ databases">
        <title>Evolutionary Origins and Diversification of the Mycorrhizal Mutualists.</title>
        <authorList>
            <consortium name="DOE Joint Genome Institute"/>
            <consortium name="Mycorrhizal Genomics Consortium"/>
            <person name="Kohler A."/>
            <person name="Kuo A."/>
            <person name="Nagy L.G."/>
            <person name="Floudas D."/>
            <person name="Copeland A."/>
            <person name="Barry K.W."/>
            <person name="Cichocki N."/>
            <person name="Veneault-Fourrey C."/>
            <person name="LaButti K."/>
            <person name="Lindquist E.A."/>
            <person name="Lipzen A."/>
            <person name="Lundell T."/>
            <person name="Morin E."/>
            <person name="Murat C."/>
            <person name="Riley R."/>
            <person name="Ohm R."/>
            <person name="Sun H."/>
            <person name="Tunlid A."/>
            <person name="Henrissat B."/>
            <person name="Grigoriev I.V."/>
            <person name="Hibbett D.S."/>
            <person name="Martin F."/>
        </authorList>
    </citation>
    <scope>NUCLEOTIDE SEQUENCE [LARGE SCALE GENOMIC DNA]</scope>
    <source>
        <strain evidence="2 3">Koide BX008</strain>
    </source>
</reference>
<dbReference type="AlphaFoldDB" id="A0A0C2SQW5"/>
<dbReference type="HOGENOM" id="CLU_144262_0_0_1"/>
<gene>
    <name evidence="2" type="ORF">M378DRAFT_523810</name>
</gene>
<name>A0A0C2SQW5_AMAMK</name>
<evidence type="ECO:0000313" key="2">
    <source>
        <dbReference type="EMBL" id="KIL56379.1"/>
    </source>
</evidence>
<dbReference type="Proteomes" id="UP000054549">
    <property type="component" value="Unassembled WGS sequence"/>
</dbReference>
<accession>A0A0C2SQW5</accession>
<evidence type="ECO:0000256" key="1">
    <source>
        <dbReference type="SAM" id="SignalP"/>
    </source>
</evidence>
<dbReference type="EMBL" id="KN818425">
    <property type="protein sequence ID" value="KIL56379.1"/>
    <property type="molecule type" value="Genomic_DNA"/>
</dbReference>